<dbReference type="Proteomes" id="UP000031523">
    <property type="component" value="Chromosome"/>
</dbReference>
<keyword evidence="3" id="KW-1185">Reference proteome</keyword>
<sequence>MPLGLGEPDSPVRVRRPAVAVPLRNEHNPTGGGAADLLPAGLRTLVRGGAAARGVISGCCRAGSALRATGGPGTCRTRSFSSLVRGPSPARPGARVRGPGGRAVAG</sequence>
<organism evidence="2 3">
    <name type="scientific">Streptomyces albus (strain ATCC 21838 / DSM 41398 / FERM P-419 / JCM 4703 / NBRC 107858)</name>
    <dbReference type="NCBI Taxonomy" id="1081613"/>
    <lineage>
        <taxon>Bacteria</taxon>
        <taxon>Bacillati</taxon>
        <taxon>Actinomycetota</taxon>
        <taxon>Actinomycetes</taxon>
        <taxon>Kitasatosporales</taxon>
        <taxon>Streptomycetaceae</taxon>
        <taxon>Streptomyces</taxon>
    </lineage>
</organism>
<evidence type="ECO:0000313" key="3">
    <source>
        <dbReference type="Proteomes" id="UP000031523"/>
    </source>
</evidence>
<reference evidence="2 3" key="1">
    <citation type="submission" date="2015-01" db="EMBL/GenBank/DDBJ databases">
        <title>Enhanced salinomycin production by adjusting the supply of polyketide extender units in Streptomyce albus DSM 41398.</title>
        <authorList>
            <person name="Lu C."/>
        </authorList>
    </citation>
    <scope>NUCLEOTIDE SEQUENCE [LARGE SCALE GENOMIC DNA]</scope>
    <source>
        <strain evidence="3">ATCC 21838 / DSM 41398 / FERM P-419 / JCM 4703 / NBRC 107858</strain>
    </source>
</reference>
<name>A0A0B5EHM8_STRA4</name>
<dbReference type="AlphaFoldDB" id="A0A0B5EHM8"/>
<dbReference type="KEGG" id="sals:SLNWT_0508"/>
<protein>
    <submittedName>
        <fullName evidence="2">Uncharacterized protein</fullName>
    </submittedName>
</protein>
<gene>
    <name evidence="2" type="ORF">SLNWT_0508</name>
</gene>
<evidence type="ECO:0000256" key="1">
    <source>
        <dbReference type="SAM" id="MobiDB-lite"/>
    </source>
</evidence>
<feature type="region of interest" description="Disordered" evidence="1">
    <location>
        <begin position="68"/>
        <end position="106"/>
    </location>
</feature>
<accession>A0A0B5EHM8</accession>
<proteinExistence type="predicted"/>
<evidence type="ECO:0000313" key="2">
    <source>
        <dbReference type="EMBL" id="AJE80884.1"/>
    </source>
</evidence>
<dbReference type="EMBL" id="CP010519">
    <property type="protein sequence ID" value="AJE80884.1"/>
    <property type="molecule type" value="Genomic_DNA"/>
</dbReference>
<feature type="compositionally biased region" description="Low complexity" evidence="1">
    <location>
        <begin position="84"/>
        <end position="97"/>
    </location>
</feature>